<keyword evidence="5" id="KW-1185">Reference proteome</keyword>
<dbReference type="InterPro" id="IPR023186">
    <property type="entry name" value="IUNH"/>
</dbReference>
<dbReference type="GO" id="GO:0005829">
    <property type="term" value="C:cytosol"/>
    <property type="evidence" value="ECO:0007669"/>
    <property type="project" value="TreeGrafter"/>
</dbReference>
<organism evidence="4 5">
    <name type="scientific">Alteribacillus persepolensis</name>
    <dbReference type="NCBI Taxonomy" id="568899"/>
    <lineage>
        <taxon>Bacteria</taxon>
        <taxon>Bacillati</taxon>
        <taxon>Bacillota</taxon>
        <taxon>Bacilli</taxon>
        <taxon>Bacillales</taxon>
        <taxon>Bacillaceae</taxon>
        <taxon>Alteribacillus</taxon>
    </lineage>
</organism>
<dbReference type="Gene3D" id="3.90.245.10">
    <property type="entry name" value="Ribonucleoside hydrolase-like"/>
    <property type="match status" value="1"/>
</dbReference>
<dbReference type="EMBL" id="FNDK01000040">
    <property type="protein sequence ID" value="SDI37762.1"/>
    <property type="molecule type" value="Genomic_DNA"/>
</dbReference>
<dbReference type="OrthoDB" id="9797882at2"/>
<evidence type="ECO:0000313" key="4">
    <source>
        <dbReference type="EMBL" id="SDI37762.1"/>
    </source>
</evidence>
<dbReference type="GO" id="GO:0008477">
    <property type="term" value="F:purine nucleosidase activity"/>
    <property type="evidence" value="ECO:0007669"/>
    <property type="project" value="TreeGrafter"/>
</dbReference>
<dbReference type="SUPFAM" id="SSF53590">
    <property type="entry name" value="Nucleoside hydrolase"/>
    <property type="match status" value="1"/>
</dbReference>
<dbReference type="Pfam" id="PF01156">
    <property type="entry name" value="IU_nuc_hydro"/>
    <property type="match status" value="1"/>
</dbReference>
<proteinExistence type="predicted"/>
<dbReference type="GO" id="GO:0006152">
    <property type="term" value="P:purine nucleoside catabolic process"/>
    <property type="evidence" value="ECO:0007669"/>
    <property type="project" value="TreeGrafter"/>
</dbReference>
<feature type="domain" description="Inosine/uridine-preferring nucleoside hydrolase" evidence="3">
    <location>
        <begin position="4"/>
        <end position="304"/>
    </location>
</feature>
<dbReference type="CDD" id="cd00455">
    <property type="entry name" value="nuc_hydro"/>
    <property type="match status" value="1"/>
</dbReference>
<accession>A0A1G8K2V7</accession>
<keyword evidence="2" id="KW-0326">Glycosidase</keyword>
<evidence type="ECO:0000313" key="5">
    <source>
        <dbReference type="Proteomes" id="UP000199163"/>
    </source>
</evidence>
<reference evidence="4 5" key="1">
    <citation type="submission" date="2016-10" db="EMBL/GenBank/DDBJ databases">
        <authorList>
            <person name="de Groot N.N."/>
        </authorList>
    </citation>
    <scope>NUCLEOTIDE SEQUENCE [LARGE SCALE GENOMIC DNA]</scope>
    <source>
        <strain evidence="4 5">DSM 21632</strain>
    </source>
</reference>
<sequence length="315" mass="35429">MKNVLLFADPGVDDAFAIMYAVLHPDINLIGIVAGYGNVEVETATRNIETILHLLDADIPVFGGANQPASDVYVEFYPEIHGIEGLGDYEPEGLGYQLTNFTDVYQLFDQYEDITIVEVGRNTGLMVGYMLGKQKMEQATDCFLMGGAFLTPGNITPAAEANFYGDPVAAKFVFENIYSHVFPLDVTEKALVTPEMIQYITAYTPLTRIREPIQLMYRFYQNVYQQFIPGLHGALIHDLMPLMYVTNPDMFRFVHREVYIETSTGPGRGASIADFRPSYETMKEEAADAIKHMIALEADYKAFFHQFLNTFVLSE</sequence>
<evidence type="ECO:0000256" key="1">
    <source>
        <dbReference type="ARBA" id="ARBA00022801"/>
    </source>
</evidence>
<dbReference type="STRING" id="568899.SAMN05192534_14019"/>
<dbReference type="PANTHER" id="PTHR12304">
    <property type="entry name" value="INOSINE-URIDINE PREFERRING NUCLEOSIDE HYDROLASE"/>
    <property type="match status" value="1"/>
</dbReference>
<protein>
    <submittedName>
        <fullName evidence="4">Purine nucleosidase</fullName>
    </submittedName>
</protein>
<gene>
    <name evidence="4" type="ORF">SAMN05192534_14019</name>
</gene>
<name>A0A1G8K2V7_9BACI</name>
<dbReference type="PANTHER" id="PTHR12304:SF4">
    <property type="entry name" value="URIDINE NUCLEOSIDASE"/>
    <property type="match status" value="1"/>
</dbReference>
<dbReference type="AlphaFoldDB" id="A0A1G8K2V7"/>
<evidence type="ECO:0000256" key="2">
    <source>
        <dbReference type="ARBA" id="ARBA00023295"/>
    </source>
</evidence>
<dbReference type="InterPro" id="IPR036452">
    <property type="entry name" value="Ribo_hydro-like"/>
</dbReference>
<evidence type="ECO:0000259" key="3">
    <source>
        <dbReference type="Pfam" id="PF01156"/>
    </source>
</evidence>
<keyword evidence="1" id="KW-0378">Hydrolase</keyword>
<dbReference type="RefSeq" id="WP_091276809.1">
    <property type="nucleotide sequence ID" value="NZ_FNDK01000040.1"/>
</dbReference>
<dbReference type="Proteomes" id="UP000199163">
    <property type="component" value="Unassembled WGS sequence"/>
</dbReference>
<dbReference type="InterPro" id="IPR001910">
    <property type="entry name" value="Inosine/uridine_hydrolase_dom"/>
</dbReference>